<gene>
    <name evidence="1" type="ORF">OWV82_015094</name>
</gene>
<evidence type="ECO:0000313" key="1">
    <source>
        <dbReference type="EMBL" id="KAJ4712930.1"/>
    </source>
</evidence>
<evidence type="ECO:0000313" key="2">
    <source>
        <dbReference type="Proteomes" id="UP001164539"/>
    </source>
</evidence>
<dbReference type="EMBL" id="CM051401">
    <property type="protein sequence ID" value="KAJ4712930.1"/>
    <property type="molecule type" value="Genomic_DNA"/>
</dbReference>
<reference evidence="1 2" key="1">
    <citation type="journal article" date="2023" name="Science">
        <title>Complex scaffold remodeling in plant triterpene biosynthesis.</title>
        <authorList>
            <person name="De La Pena R."/>
            <person name="Hodgson H."/>
            <person name="Liu J.C."/>
            <person name="Stephenson M.J."/>
            <person name="Martin A.C."/>
            <person name="Owen C."/>
            <person name="Harkess A."/>
            <person name="Leebens-Mack J."/>
            <person name="Jimenez L.E."/>
            <person name="Osbourn A."/>
            <person name="Sattely E.S."/>
        </authorList>
    </citation>
    <scope>NUCLEOTIDE SEQUENCE [LARGE SCALE GENOMIC DNA]</scope>
    <source>
        <strain evidence="2">cv. JPN11</strain>
        <tissue evidence="1">Leaf</tissue>
    </source>
</reference>
<organism evidence="1 2">
    <name type="scientific">Melia azedarach</name>
    <name type="common">Chinaberry tree</name>
    <dbReference type="NCBI Taxonomy" id="155640"/>
    <lineage>
        <taxon>Eukaryota</taxon>
        <taxon>Viridiplantae</taxon>
        <taxon>Streptophyta</taxon>
        <taxon>Embryophyta</taxon>
        <taxon>Tracheophyta</taxon>
        <taxon>Spermatophyta</taxon>
        <taxon>Magnoliopsida</taxon>
        <taxon>eudicotyledons</taxon>
        <taxon>Gunneridae</taxon>
        <taxon>Pentapetalae</taxon>
        <taxon>rosids</taxon>
        <taxon>malvids</taxon>
        <taxon>Sapindales</taxon>
        <taxon>Meliaceae</taxon>
        <taxon>Melia</taxon>
    </lineage>
</organism>
<proteinExistence type="predicted"/>
<comment type="caution">
    <text evidence="1">The sequence shown here is derived from an EMBL/GenBank/DDBJ whole genome shotgun (WGS) entry which is preliminary data.</text>
</comment>
<name>A0ACC1XNF1_MELAZ</name>
<protein>
    <submittedName>
        <fullName evidence="1">Uncharacterized protein</fullName>
    </submittedName>
</protein>
<sequence>MDLDIALRKGCPPSLTDKSTSDDKREKERWEKSNRMCMMIMNRVILEAFRGTMSKKITTAKDFLVDIEKRFVKNEKAEMCTLLTNLISMRYKGKSNIKEYILKMSHLASRLKALKLDISEDLLVCLVLISLPSQFS</sequence>
<keyword evidence="2" id="KW-1185">Reference proteome</keyword>
<accession>A0ACC1XNF1</accession>
<dbReference type="Proteomes" id="UP001164539">
    <property type="component" value="Chromosome 8"/>
</dbReference>